<name>A0A8S1C633_9INSE</name>
<keyword evidence="5 9" id="KW-0999">Mitochondrion inner membrane</keyword>
<evidence type="ECO:0000256" key="1">
    <source>
        <dbReference type="ARBA" id="ARBA00002689"/>
    </source>
</evidence>
<dbReference type="EMBL" id="CADEPI010000032">
    <property type="protein sequence ID" value="CAB3367631.1"/>
    <property type="molecule type" value="Genomic_DNA"/>
</dbReference>
<comment type="subunit">
    <text evidence="9">Component of the mitochondrial contact site and cristae organizing system (MICOS) complex.</text>
</comment>
<feature type="transmembrane region" description="Helical" evidence="9">
    <location>
        <begin position="25"/>
        <end position="43"/>
    </location>
</feature>
<dbReference type="AlphaFoldDB" id="A0A8S1C633"/>
<comment type="similarity">
    <text evidence="3 9">Belongs to the MICOS complex subunit Mic10 family.</text>
</comment>
<organism evidence="10 11">
    <name type="scientific">Cloeon dipterum</name>
    <dbReference type="NCBI Taxonomy" id="197152"/>
    <lineage>
        <taxon>Eukaryota</taxon>
        <taxon>Metazoa</taxon>
        <taxon>Ecdysozoa</taxon>
        <taxon>Arthropoda</taxon>
        <taxon>Hexapoda</taxon>
        <taxon>Insecta</taxon>
        <taxon>Pterygota</taxon>
        <taxon>Palaeoptera</taxon>
        <taxon>Ephemeroptera</taxon>
        <taxon>Pisciforma</taxon>
        <taxon>Baetidae</taxon>
        <taxon>Cloeon</taxon>
    </lineage>
</organism>
<evidence type="ECO:0000256" key="3">
    <source>
        <dbReference type="ARBA" id="ARBA00006792"/>
    </source>
</evidence>
<dbReference type="PANTHER" id="PTHR21304:SF0">
    <property type="entry name" value="MICOS COMPLEX SUBUNIT MIC10"/>
    <property type="match status" value="1"/>
</dbReference>
<reference evidence="10 11" key="1">
    <citation type="submission" date="2020-04" db="EMBL/GenBank/DDBJ databases">
        <authorList>
            <person name="Alioto T."/>
            <person name="Alioto T."/>
            <person name="Gomez Garrido J."/>
        </authorList>
    </citation>
    <scope>NUCLEOTIDE SEQUENCE [LARGE SCALE GENOMIC DNA]</scope>
</reference>
<keyword evidence="6 9" id="KW-1133">Transmembrane helix</keyword>
<accession>A0A8S1C633</accession>
<evidence type="ECO:0000256" key="4">
    <source>
        <dbReference type="ARBA" id="ARBA00022692"/>
    </source>
</evidence>
<gene>
    <name evidence="10" type="ORF">CLODIP_2_CD02091</name>
</gene>
<evidence type="ECO:0000256" key="6">
    <source>
        <dbReference type="ARBA" id="ARBA00022989"/>
    </source>
</evidence>
<evidence type="ECO:0000256" key="5">
    <source>
        <dbReference type="ARBA" id="ARBA00022792"/>
    </source>
</evidence>
<dbReference type="InterPro" id="IPR007512">
    <property type="entry name" value="Mic10"/>
</dbReference>
<keyword evidence="11" id="KW-1185">Reference proteome</keyword>
<evidence type="ECO:0000256" key="9">
    <source>
        <dbReference type="RuleBase" id="RU363011"/>
    </source>
</evidence>
<keyword evidence="4 9" id="KW-0812">Transmembrane</keyword>
<evidence type="ECO:0000256" key="8">
    <source>
        <dbReference type="ARBA" id="ARBA00023136"/>
    </source>
</evidence>
<protein>
    <recommendedName>
        <fullName evidence="9">MICOS complex subunit MIC10</fullName>
    </recommendedName>
</protein>
<dbReference type="PANTHER" id="PTHR21304">
    <property type="entry name" value="MICOS COMPLEX SUBUNIT MIC10"/>
    <property type="match status" value="1"/>
</dbReference>
<evidence type="ECO:0000256" key="7">
    <source>
        <dbReference type="ARBA" id="ARBA00023128"/>
    </source>
</evidence>
<dbReference type="OrthoDB" id="1916310at2759"/>
<proteinExistence type="inferred from homology"/>
<comment type="subcellular location">
    <subcellularLocation>
        <location evidence="2 9">Mitochondrion inner membrane</location>
        <topology evidence="2 9">Single-pass membrane protein</topology>
    </subcellularLocation>
</comment>
<dbReference type="GO" id="GO:0061617">
    <property type="term" value="C:MICOS complex"/>
    <property type="evidence" value="ECO:0007669"/>
    <property type="project" value="UniProtKB-UniRule"/>
</dbReference>
<sequence>MAPVTMPTPELDFGKSAENCVTDGLIKFGGGLALGSVFSLLFFKRRRWPIILGGGFGIGIAWANCSKDFNRLTASSRPKV</sequence>
<evidence type="ECO:0000313" key="11">
    <source>
        <dbReference type="Proteomes" id="UP000494165"/>
    </source>
</evidence>
<keyword evidence="8 9" id="KW-0472">Membrane</keyword>
<dbReference type="Proteomes" id="UP000494165">
    <property type="component" value="Unassembled WGS sequence"/>
</dbReference>
<evidence type="ECO:0000313" key="10">
    <source>
        <dbReference type="EMBL" id="CAB3367631.1"/>
    </source>
</evidence>
<comment type="caution">
    <text evidence="10">The sequence shown here is derived from an EMBL/GenBank/DDBJ whole genome shotgun (WGS) entry which is preliminary data.</text>
</comment>
<comment type="function">
    <text evidence="1 9">Component of the MICOS complex, a large protein complex of the mitochondrial inner membrane that plays crucial roles in the maintenance of crista junctions, inner membrane architecture, and formation of contact sites to the outer membrane.</text>
</comment>
<evidence type="ECO:0000256" key="2">
    <source>
        <dbReference type="ARBA" id="ARBA00004434"/>
    </source>
</evidence>
<dbReference type="Pfam" id="PF04418">
    <property type="entry name" value="DUF543"/>
    <property type="match status" value="1"/>
</dbReference>
<keyword evidence="7 9" id="KW-0496">Mitochondrion</keyword>